<sequence>MLSKKEIQELIDKENSSLKIVKPTITPKSSSVWISFCYIYVNDIKQEYVICNKCEDLFVYKHSYGTNSLSKHVKHCHNMKPTSINTQSSIKQFYKSSKNEPVIPNRIRQEIKTACTEFAVLDCRPFKTVNDLGFQNLAQKIFNAGRCLPMSQEVNVKNLLPHSSTVSRHVDLLYDEKREQLVAICQKMMSYTIVVDFWKDKYTGIHYGGISLHHVSNDWKLNCFVLDCYPYELESFTAINTRKFVESILSEFNLQLNDSIYVVSDNEPKIVATFKLKCQRVGCSVHYINKQLEHALTKKEIDKMPVSCGIVQELFDRTETLVAHLRGSYKQTKMSKRVQTYSETRFNGAFHMLNIFLQIFDELFIILDDSHLNEFLTMDRDLLEGICSFLKIFDQAIEELSEDKTPTIFKVLPLRQRLLNSCDVETTDHDGMKELKVFLSSRMKAIWILHDVHYMSTLLHPSFKRFQIAPHEQQKAIDLTKSEILKRQSELGVGRNGNSSSSNNNTTTSSSSSSSTNSKSEQSTNTQNILSECFDLPVADQDSEADLPYDHELTSYLALNEAIGPKDDVLLFWKKYEKLFPILASIVKSLYTIPASNTTVERLFSQANNTLSARRTNLQTSKLKFEVNKKPGLKKILSNPDPDPDPREKTYQTRIRTQTRTDPGPGPGLGRFAPPY</sequence>
<keyword evidence="4" id="KW-0862">Zinc</keyword>
<name>A0A816B0T0_ADIRI</name>
<feature type="domain" description="BED-type" evidence="11">
    <location>
        <begin position="27"/>
        <end position="84"/>
    </location>
</feature>
<keyword evidence="5" id="KW-0805">Transcription regulation</keyword>
<evidence type="ECO:0000256" key="10">
    <source>
        <dbReference type="SAM" id="MobiDB-lite"/>
    </source>
</evidence>
<evidence type="ECO:0000313" key="12">
    <source>
        <dbReference type="EMBL" id="CAF1604000.1"/>
    </source>
</evidence>
<dbReference type="InterPro" id="IPR003656">
    <property type="entry name" value="Znf_BED"/>
</dbReference>
<dbReference type="InterPro" id="IPR052035">
    <property type="entry name" value="ZnF_BED_domain_contain"/>
</dbReference>
<dbReference type="GO" id="GO:0005634">
    <property type="term" value="C:nucleus"/>
    <property type="evidence" value="ECO:0007669"/>
    <property type="project" value="UniProtKB-SubCell"/>
</dbReference>
<proteinExistence type="predicted"/>
<dbReference type="EMBL" id="CAJNOR010006808">
    <property type="protein sequence ID" value="CAF1604000.1"/>
    <property type="molecule type" value="Genomic_DNA"/>
</dbReference>
<evidence type="ECO:0000256" key="8">
    <source>
        <dbReference type="ARBA" id="ARBA00023242"/>
    </source>
</evidence>
<evidence type="ECO:0000256" key="1">
    <source>
        <dbReference type="ARBA" id="ARBA00004123"/>
    </source>
</evidence>
<accession>A0A816B0T0</accession>
<evidence type="ECO:0000256" key="5">
    <source>
        <dbReference type="ARBA" id="ARBA00023015"/>
    </source>
</evidence>
<evidence type="ECO:0000313" key="13">
    <source>
        <dbReference type="Proteomes" id="UP000663828"/>
    </source>
</evidence>
<dbReference type="GO" id="GO:0003677">
    <property type="term" value="F:DNA binding"/>
    <property type="evidence" value="ECO:0007669"/>
    <property type="project" value="UniProtKB-KW"/>
</dbReference>
<dbReference type="Pfam" id="PF10683">
    <property type="entry name" value="DBD_Tnp_Hermes"/>
    <property type="match status" value="1"/>
</dbReference>
<reference evidence="12" key="1">
    <citation type="submission" date="2021-02" db="EMBL/GenBank/DDBJ databases">
        <authorList>
            <person name="Nowell W R."/>
        </authorList>
    </citation>
    <scope>NUCLEOTIDE SEQUENCE</scope>
</reference>
<evidence type="ECO:0000256" key="7">
    <source>
        <dbReference type="ARBA" id="ARBA00023163"/>
    </source>
</evidence>
<dbReference type="Gene3D" id="1.10.10.1070">
    <property type="entry name" value="Zinc finger, BED domain-containing"/>
    <property type="match status" value="1"/>
</dbReference>
<dbReference type="PANTHER" id="PTHR46481">
    <property type="entry name" value="ZINC FINGER BED DOMAIN-CONTAINING PROTEIN 4"/>
    <property type="match status" value="1"/>
</dbReference>
<dbReference type="PANTHER" id="PTHR46481:SF10">
    <property type="entry name" value="ZINC FINGER BED DOMAIN-CONTAINING PROTEIN 39"/>
    <property type="match status" value="1"/>
</dbReference>
<keyword evidence="3 9" id="KW-0863">Zinc-finger</keyword>
<keyword evidence="2" id="KW-0479">Metal-binding</keyword>
<dbReference type="InterPro" id="IPR012337">
    <property type="entry name" value="RNaseH-like_sf"/>
</dbReference>
<feature type="compositionally biased region" description="Low complexity" evidence="10">
    <location>
        <begin position="652"/>
        <end position="661"/>
    </location>
</feature>
<dbReference type="GO" id="GO:0008270">
    <property type="term" value="F:zinc ion binding"/>
    <property type="evidence" value="ECO:0007669"/>
    <property type="project" value="UniProtKB-KW"/>
</dbReference>
<dbReference type="InterPro" id="IPR018473">
    <property type="entry name" value="Hermes_transposase_DNA-db"/>
</dbReference>
<gene>
    <name evidence="12" type="ORF">XAT740_LOCUS48050</name>
</gene>
<dbReference type="AlphaFoldDB" id="A0A816B0T0"/>
<keyword evidence="13" id="KW-1185">Reference proteome</keyword>
<dbReference type="SMART" id="SM00614">
    <property type="entry name" value="ZnF_BED"/>
    <property type="match status" value="1"/>
</dbReference>
<protein>
    <recommendedName>
        <fullName evidence="11">BED-type domain-containing protein</fullName>
    </recommendedName>
</protein>
<dbReference type="GO" id="GO:0046983">
    <property type="term" value="F:protein dimerization activity"/>
    <property type="evidence" value="ECO:0007669"/>
    <property type="project" value="InterPro"/>
</dbReference>
<organism evidence="12 13">
    <name type="scientific">Adineta ricciae</name>
    <name type="common">Rotifer</name>
    <dbReference type="NCBI Taxonomy" id="249248"/>
    <lineage>
        <taxon>Eukaryota</taxon>
        <taxon>Metazoa</taxon>
        <taxon>Spiralia</taxon>
        <taxon>Gnathifera</taxon>
        <taxon>Rotifera</taxon>
        <taxon>Eurotatoria</taxon>
        <taxon>Bdelloidea</taxon>
        <taxon>Adinetida</taxon>
        <taxon>Adinetidae</taxon>
        <taxon>Adineta</taxon>
    </lineage>
</organism>
<feature type="compositionally biased region" description="Low complexity" evidence="10">
    <location>
        <begin position="498"/>
        <end position="524"/>
    </location>
</feature>
<evidence type="ECO:0000256" key="9">
    <source>
        <dbReference type="PROSITE-ProRule" id="PRU00027"/>
    </source>
</evidence>
<evidence type="ECO:0000256" key="4">
    <source>
        <dbReference type="ARBA" id="ARBA00022833"/>
    </source>
</evidence>
<feature type="region of interest" description="Disordered" evidence="10">
    <location>
        <begin position="490"/>
        <end position="524"/>
    </location>
</feature>
<dbReference type="PROSITE" id="PS50808">
    <property type="entry name" value="ZF_BED"/>
    <property type="match status" value="1"/>
</dbReference>
<keyword evidence="6" id="KW-0238">DNA-binding</keyword>
<keyword evidence="7" id="KW-0804">Transcription</keyword>
<evidence type="ECO:0000256" key="3">
    <source>
        <dbReference type="ARBA" id="ARBA00022771"/>
    </source>
</evidence>
<dbReference type="Pfam" id="PF05699">
    <property type="entry name" value="Dimer_Tnp_hAT"/>
    <property type="match status" value="1"/>
</dbReference>
<evidence type="ECO:0000256" key="6">
    <source>
        <dbReference type="ARBA" id="ARBA00023125"/>
    </source>
</evidence>
<dbReference type="SUPFAM" id="SSF140996">
    <property type="entry name" value="Hermes dimerisation domain"/>
    <property type="match status" value="1"/>
</dbReference>
<comment type="caution">
    <text evidence="12">The sequence shown here is derived from an EMBL/GenBank/DDBJ whole genome shotgun (WGS) entry which is preliminary data.</text>
</comment>
<comment type="subcellular location">
    <subcellularLocation>
        <location evidence="1">Nucleus</location>
    </subcellularLocation>
</comment>
<dbReference type="SUPFAM" id="SSF53098">
    <property type="entry name" value="Ribonuclease H-like"/>
    <property type="match status" value="1"/>
</dbReference>
<dbReference type="InterPro" id="IPR008906">
    <property type="entry name" value="HATC_C_dom"/>
</dbReference>
<dbReference type="Proteomes" id="UP000663828">
    <property type="component" value="Unassembled WGS sequence"/>
</dbReference>
<evidence type="ECO:0000256" key="2">
    <source>
        <dbReference type="ARBA" id="ARBA00022723"/>
    </source>
</evidence>
<keyword evidence="8" id="KW-0539">Nucleus</keyword>
<evidence type="ECO:0000259" key="11">
    <source>
        <dbReference type="PROSITE" id="PS50808"/>
    </source>
</evidence>
<feature type="region of interest" description="Disordered" evidence="10">
    <location>
        <begin position="633"/>
        <end position="676"/>
    </location>
</feature>